<evidence type="ECO:0000313" key="2">
    <source>
        <dbReference type="Proteomes" id="UP001076464"/>
    </source>
</evidence>
<gene>
    <name evidence="1" type="ORF">NYO99_17530</name>
</gene>
<protein>
    <submittedName>
        <fullName evidence="1">Do family serine endopeptidase</fullName>
        <ecNumber evidence="1">3.4.21.107</ecNumber>
    </submittedName>
</protein>
<organism evidence="1 2">
    <name type="scientific">Roseateles hydrophilus</name>
    <dbReference type="NCBI Taxonomy" id="2975054"/>
    <lineage>
        <taxon>Bacteria</taxon>
        <taxon>Pseudomonadati</taxon>
        <taxon>Pseudomonadota</taxon>
        <taxon>Betaproteobacteria</taxon>
        <taxon>Burkholderiales</taxon>
        <taxon>Sphaerotilaceae</taxon>
        <taxon>Roseateles</taxon>
    </lineage>
</organism>
<name>A0ACC6CEB0_9BURK</name>
<sequence>MPAENRLPSARASLLLSGTALALSLALSPVPATAQARELPDFSQLVERVGPAVVNIRTAEKVKAPEGQAEMNEQMQELLRRFGLPVPNQRRGAPRGAVPDDDEGPMRRGVGSGFILSADGYVLTNAHVVQGADEVIVTMTDKREFKAKIIGADQRSDVAVVKVEATGLPVVKVGDSNKAKVGEWVMAIGSPFGLENTVTAGIISAKQRDTGELLPLIQTDVAINPGNSGGPLVNMRGEVIGINSQIYSQSGGYMGIAFAIPIADAIRVANDLRAGGRVVRGYLGVLPDDITKEIAEAIGLGKAQGAVIRSVIAGSPAEKAGVEGGDVVVKVDGKIVEKAADLRRLVAAVKPGAKTTLTVFRRGETRDLIVTIGEDERSKRPGADSESAGEGAAAAAPSAALGLKVSDLTEAQRKELKLKSGVKVDAVTGAAARAGLREGDLILSVDNVEVASVKAFQAQVAKADKAKALSLVVRREDVTSFVLLKPSR</sequence>
<dbReference type="EC" id="3.4.21.107" evidence="1"/>
<dbReference type="Proteomes" id="UP001076464">
    <property type="component" value="Unassembled WGS sequence"/>
</dbReference>
<keyword evidence="2" id="KW-1185">Reference proteome</keyword>
<reference evidence="1" key="1">
    <citation type="submission" date="2022-08" db="EMBL/GenBank/DDBJ databases">
        <title>Genome sequencing of Pelomonas sp. UHG3.</title>
        <authorList>
            <person name="So Y."/>
        </authorList>
    </citation>
    <scope>NUCLEOTIDE SEQUENCE</scope>
    <source>
        <strain evidence="1">UHG3</strain>
    </source>
</reference>
<accession>A0ACC6CEB0</accession>
<dbReference type="EMBL" id="JAPPUY010000004">
    <property type="protein sequence ID" value="MCY4746782.1"/>
    <property type="molecule type" value="Genomic_DNA"/>
</dbReference>
<proteinExistence type="predicted"/>
<comment type="caution">
    <text evidence="1">The sequence shown here is derived from an EMBL/GenBank/DDBJ whole genome shotgun (WGS) entry which is preliminary data.</text>
</comment>
<evidence type="ECO:0000313" key="1">
    <source>
        <dbReference type="EMBL" id="MCY4746782.1"/>
    </source>
</evidence>
<keyword evidence="1" id="KW-0378">Hydrolase</keyword>